<gene>
    <name evidence="2" type="ORF">BV898_11628</name>
</gene>
<organism evidence="2 3">
    <name type="scientific">Hypsibius exemplaris</name>
    <name type="common">Freshwater tardigrade</name>
    <dbReference type="NCBI Taxonomy" id="2072580"/>
    <lineage>
        <taxon>Eukaryota</taxon>
        <taxon>Metazoa</taxon>
        <taxon>Ecdysozoa</taxon>
        <taxon>Tardigrada</taxon>
        <taxon>Eutardigrada</taxon>
        <taxon>Parachela</taxon>
        <taxon>Hypsibioidea</taxon>
        <taxon>Hypsibiidae</taxon>
        <taxon>Hypsibius</taxon>
    </lineage>
</organism>
<evidence type="ECO:0000313" key="2">
    <source>
        <dbReference type="EMBL" id="OQV14155.1"/>
    </source>
</evidence>
<accession>A0A1W0WG27</accession>
<feature type="region of interest" description="Disordered" evidence="1">
    <location>
        <begin position="52"/>
        <end position="71"/>
    </location>
</feature>
<dbReference type="AlphaFoldDB" id="A0A1W0WG27"/>
<keyword evidence="3" id="KW-1185">Reference proteome</keyword>
<protein>
    <submittedName>
        <fullName evidence="2">Uncharacterized protein</fullName>
    </submittedName>
</protein>
<sequence length="120" mass="13254">MKRAVNCVAKTLEGAVKGLNKLRELASKCFADHLSLKEKKCVGMLVNKQSKRRAYTTSTSRSTPHLGPDQCANIRRNVKTNIALINGVKDGLATEERVDLLNTFGGPHLNYRMLAISRDS</sequence>
<dbReference type="EMBL" id="MTYJ01000109">
    <property type="protein sequence ID" value="OQV14155.1"/>
    <property type="molecule type" value="Genomic_DNA"/>
</dbReference>
<evidence type="ECO:0000256" key="1">
    <source>
        <dbReference type="SAM" id="MobiDB-lite"/>
    </source>
</evidence>
<proteinExistence type="predicted"/>
<evidence type="ECO:0000313" key="3">
    <source>
        <dbReference type="Proteomes" id="UP000192578"/>
    </source>
</evidence>
<dbReference type="Proteomes" id="UP000192578">
    <property type="component" value="Unassembled WGS sequence"/>
</dbReference>
<reference evidence="3" key="1">
    <citation type="submission" date="2017-01" db="EMBL/GenBank/DDBJ databases">
        <title>Comparative genomics of anhydrobiosis in the tardigrade Hypsibius dujardini.</title>
        <authorList>
            <person name="Yoshida Y."/>
            <person name="Koutsovoulos G."/>
            <person name="Laetsch D."/>
            <person name="Stevens L."/>
            <person name="Kumar S."/>
            <person name="Horikawa D."/>
            <person name="Ishino K."/>
            <person name="Komine S."/>
            <person name="Tomita M."/>
            <person name="Blaxter M."/>
            <person name="Arakawa K."/>
        </authorList>
    </citation>
    <scope>NUCLEOTIDE SEQUENCE [LARGE SCALE GENOMIC DNA]</scope>
    <source>
        <strain evidence="3">Z151</strain>
    </source>
</reference>
<name>A0A1W0WG27_HYPEX</name>
<comment type="caution">
    <text evidence="2">The sequence shown here is derived from an EMBL/GenBank/DDBJ whole genome shotgun (WGS) entry which is preliminary data.</text>
</comment>